<name>A0AAW2VBB8_9LAMI</name>
<accession>A0AAW2VBB8</accession>
<reference evidence="2" key="2">
    <citation type="journal article" date="2024" name="Plant">
        <title>Genomic evolution and insights into agronomic trait innovations of Sesamum species.</title>
        <authorList>
            <person name="Miao H."/>
            <person name="Wang L."/>
            <person name="Qu L."/>
            <person name="Liu H."/>
            <person name="Sun Y."/>
            <person name="Le M."/>
            <person name="Wang Q."/>
            <person name="Wei S."/>
            <person name="Zheng Y."/>
            <person name="Lin W."/>
            <person name="Duan Y."/>
            <person name="Cao H."/>
            <person name="Xiong S."/>
            <person name="Wang X."/>
            <person name="Wei L."/>
            <person name="Li C."/>
            <person name="Ma Q."/>
            <person name="Ju M."/>
            <person name="Zhao R."/>
            <person name="Li G."/>
            <person name="Mu C."/>
            <person name="Tian Q."/>
            <person name="Mei H."/>
            <person name="Zhang T."/>
            <person name="Gao T."/>
            <person name="Zhang H."/>
        </authorList>
    </citation>
    <scope>NUCLEOTIDE SEQUENCE</scope>
    <source>
        <strain evidence="2">KEN1</strain>
    </source>
</reference>
<feature type="region of interest" description="Disordered" evidence="1">
    <location>
        <begin position="207"/>
        <end position="228"/>
    </location>
</feature>
<dbReference type="PANTHER" id="PTHR33312">
    <property type="entry name" value="MEMBRANE-ASSOCIATED KINASE REGULATOR 4-RELATED"/>
    <property type="match status" value="1"/>
</dbReference>
<protein>
    <submittedName>
        <fullName evidence="2">Membrane-associated kinase regulator 4</fullName>
    </submittedName>
</protein>
<dbReference type="GO" id="GO:0019210">
    <property type="term" value="F:kinase inhibitor activity"/>
    <property type="evidence" value="ECO:0007669"/>
    <property type="project" value="InterPro"/>
</dbReference>
<dbReference type="GO" id="GO:0005886">
    <property type="term" value="C:plasma membrane"/>
    <property type="evidence" value="ECO:0007669"/>
    <property type="project" value="InterPro"/>
</dbReference>
<proteinExistence type="predicted"/>
<gene>
    <name evidence="2" type="ORF">Slati_2811100</name>
</gene>
<evidence type="ECO:0000256" key="1">
    <source>
        <dbReference type="SAM" id="MobiDB-lite"/>
    </source>
</evidence>
<comment type="caution">
    <text evidence="2">The sequence shown here is derived from an EMBL/GenBank/DDBJ whole genome shotgun (WGS) entry which is preliminary data.</text>
</comment>
<keyword evidence="2" id="KW-0808">Transferase</keyword>
<organism evidence="2">
    <name type="scientific">Sesamum latifolium</name>
    <dbReference type="NCBI Taxonomy" id="2727402"/>
    <lineage>
        <taxon>Eukaryota</taxon>
        <taxon>Viridiplantae</taxon>
        <taxon>Streptophyta</taxon>
        <taxon>Embryophyta</taxon>
        <taxon>Tracheophyta</taxon>
        <taxon>Spermatophyta</taxon>
        <taxon>Magnoliopsida</taxon>
        <taxon>eudicotyledons</taxon>
        <taxon>Gunneridae</taxon>
        <taxon>Pentapetalae</taxon>
        <taxon>asterids</taxon>
        <taxon>lamiids</taxon>
        <taxon>Lamiales</taxon>
        <taxon>Pedaliaceae</taxon>
        <taxon>Sesamum</taxon>
    </lineage>
</organism>
<dbReference type="AlphaFoldDB" id="A0AAW2VBB8"/>
<sequence>MTSSTKANSSLSTSRHASEWSKTSKTPPPAPVTSTFDITGEPFEEDYYYSMPFITFSTAPCTNSTNTPFDSCDVSPSESCRVSSELNPDDNFFEWSSELSSFIKSHPTNKSWSKKLKLIKHTILAQKLKASRAYLKSLFSKSVCSNELCTKADCNAVAPNLSKAEAYISRTSCPKLATIVKNEEGIEDKVQRRSFSEAIKQRSPIKCLSSSSSNCSSGASSSSSSSFSFSSNRFYEFQFLRSSTSAPEIEVSIDAAIAHCKRSQQIFHSRNSEQSLCSI</sequence>
<dbReference type="GO" id="GO:0016301">
    <property type="term" value="F:kinase activity"/>
    <property type="evidence" value="ECO:0007669"/>
    <property type="project" value="UniProtKB-KW"/>
</dbReference>
<dbReference type="EMBL" id="JACGWN010000010">
    <property type="protein sequence ID" value="KAL0426363.1"/>
    <property type="molecule type" value="Genomic_DNA"/>
</dbReference>
<evidence type="ECO:0000313" key="2">
    <source>
        <dbReference type="EMBL" id="KAL0426363.1"/>
    </source>
</evidence>
<feature type="compositionally biased region" description="Low complexity" evidence="1">
    <location>
        <begin position="209"/>
        <end position="228"/>
    </location>
</feature>
<keyword evidence="2" id="KW-0418">Kinase</keyword>
<dbReference type="PANTHER" id="PTHR33312:SF5">
    <property type="entry name" value="MEMBRANE-ASSOCIATED KINASE REGULATOR 4-RELATED"/>
    <property type="match status" value="1"/>
</dbReference>
<dbReference type="InterPro" id="IPR039620">
    <property type="entry name" value="BKI1/MAKR1/3/4"/>
</dbReference>
<feature type="region of interest" description="Disordered" evidence="1">
    <location>
        <begin position="1"/>
        <end position="35"/>
    </location>
</feature>
<feature type="compositionally biased region" description="Low complexity" evidence="1">
    <location>
        <begin position="1"/>
        <end position="14"/>
    </location>
</feature>
<reference evidence="2" key="1">
    <citation type="submission" date="2020-06" db="EMBL/GenBank/DDBJ databases">
        <authorList>
            <person name="Li T."/>
            <person name="Hu X."/>
            <person name="Zhang T."/>
            <person name="Song X."/>
            <person name="Zhang H."/>
            <person name="Dai N."/>
            <person name="Sheng W."/>
            <person name="Hou X."/>
            <person name="Wei L."/>
        </authorList>
    </citation>
    <scope>NUCLEOTIDE SEQUENCE</scope>
    <source>
        <strain evidence="2">KEN1</strain>
        <tissue evidence="2">Leaf</tissue>
    </source>
</reference>